<organism evidence="3 4">
    <name type="scientific">Phytophthora megakarya</name>
    <dbReference type="NCBI Taxonomy" id="4795"/>
    <lineage>
        <taxon>Eukaryota</taxon>
        <taxon>Sar</taxon>
        <taxon>Stramenopiles</taxon>
        <taxon>Oomycota</taxon>
        <taxon>Peronosporomycetes</taxon>
        <taxon>Peronosporales</taxon>
        <taxon>Peronosporaceae</taxon>
        <taxon>Phytophthora</taxon>
    </lineage>
</organism>
<accession>A0A225V8R1</accession>
<name>A0A225V8R1_9STRA</name>
<reference evidence="4" key="1">
    <citation type="submission" date="2017-03" db="EMBL/GenBank/DDBJ databases">
        <title>Phytopthora megakarya and P. palmivora, two closely related causual agents of cacao black pod achieved similar genome size and gene model numbers by different mechanisms.</title>
        <authorList>
            <person name="Ali S."/>
            <person name="Shao J."/>
            <person name="Larry D.J."/>
            <person name="Kronmiller B."/>
            <person name="Shen D."/>
            <person name="Strem M.D."/>
            <person name="Melnick R.L."/>
            <person name="Guiltinan M.J."/>
            <person name="Tyler B.M."/>
            <person name="Meinhardt L.W."/>
            <person name="Bailey B.A."/>
        </authorList>
    </citation>
    <scope>NUCLEOTIDE SEQUENCE [LARGE SCALE GENOMIC DNA]</scope>
    <source>
        <strain evidence="4">zdho120</strain>
    </source>
</reference>
<dbReference type="InterPro" id="IPR029526">
    <property type="entry name" value="PGBD"/>
</dbReference>
<dbReference type="STRING" id="4795.A0A225V8R1"/>
<evidence type="ECO:0000256" key="1">
    <source>
        <dbReference type="SAM" id="MobiDB-lite"/>
    </source>
</evidence>
<keyword evidence="4" id="KW-1185">Reference proteome</keyword>
<sequence length="649" mass="75280">MCVRFDHGANSGGEDEDVMAEVENDKSDDEESRDDNSSSSESEDEAVYTFETTEDGLRALTAGDWSVYDAEHSCELQMASATDRYNGPWGPIRSALAFTDSPLGLFFYFLPNKLWLRTAEESNRYRTQMLAELFQERRENTLKQQAKDPRKAVPTLEDIEAEFGRFQSIKPYKLVHVIGLLMGCALAPIRDGLSKHWATTEDGAVPRGTFNNYMKRERFESIARFHHLNDNEAAETANDRAWKVRPALQVIEKTFRRGYRLGKEISFDEGVVPNRSRFNPIKVYMKDKPSKWGTKFNLRVVRRQRTVLVWRFTAANQQKARSRQRRMWGRLLWFPNISKVLRGQSHKRLTVTPNYYTSIQLSINLLSMELYHVGTIRKQRLGWCPEIEFIQKRGPKHSERTVLHRTITYVPKHGRARVNMIATGRTQREGPKHYFTSCPQLVVDYAKGMEGVDVHDQLHLQRYSLQKCIAFKKYYKRLFLGIVDIACVNGLIVHNIATKRHWENPTTHAAYLCRQHKKLLALREDHLDRHPVAEDLGSGPVGRGDHTLIKTTSRYHSETEPKRRQPLCKVCSAFTSGKSYETSYFGPTSSETFDERVPLCPKIRRMIQGNTLTCTQIWHDVWNDSRNISPHLNAIRFRKPKRKRSERNE</sequence>
<evidence type="ECO:0000313" key="3">
    <source>
        <dbReference type="EMBL" id="OWZ01755.1"/>
    </source>
</evidence>
<comment type="caution">
    <text evidence="3">The sequence shown here is derived from an EMBL/GenBank/DDBJ whole genome shotgun (WGS) entry which is preliminary data.</text>
</comment>
<proteinExistence type="predicted"/>
<feature type="region of interest" description="Disordered" evidence="1">
    <location>
        <begin position="1"/>
        <end position="48"/>
    </location>
</feature>
<dbReference type="OrthoDB" id="125160at2759"/>
<dbReference type="AlphaFoldDB" id="A0A225V8R1"/>
<gene>
    <name evidence="3" type="ORF">PHMEG_00026796</name>
</gene>
<dbReference type="PANTHER" id="PTHR46599:SF3">
    <property type="entry name" value="PIGGYBAC TRANSPOSABLE ELEMENT-DERIVED PROTEIN 4"/>
    <property type="match status" value="1"/>
</dbReference>
<dbReference type="Pfam" id="PF13843">
    <property type="entry name" value="DDE_Tnp_1_7"/>
    <property type="match status" value="1"/>
</dbReference>
<evidence type="ECO:0000313" key="4">
    <source>
        <dbReference type="Proteomes" id="UP000198211"/>
    </source>
</evidence>
<dbReference type="EMBL" id="NBNE01006621">
    <property type="protein sequence ID" value="OWZ01755.1"/>
    <property type="molecule type" value="Genomic_DNA"/>
</dbReference>
<feature type="compositionally biased region" description="Acidic residues" evidence="1">
    <location>
        <begin position="13"/>
        <end position="33"/>
    </location>
</feature>
<evidence type="ECO:0000259" key="2">
    <source>
        <dbReference type="Pfam" id="PF13843"/>
    </source>
</evidence>
<dbReference type="Proteomes" id="UP000198211">
    <property type="component" value="Unassembled WGS sequence"/>
</dbReference>
<dbReference type="PANTHER" id="PTHR46599">
    <property type="entry name" value="PIGGYBAC TRANSPOSABLE ELEMENT-DERIVED PROTEIN 4"/>
    <property type="match status" value="1"/>
</dbReference>
<feature type="domain" description="PiggyBac transposable element-derived protein" evidence="2">
    <location>
        <begin position="101"/>
        <end position="490"/>
    </location>
</feature>
<protein>
    <recommendedName>
        <fullName evidence="2">PiggyBac transposable element-derived protein domain-containing protein</fullName>
    </recommendedName>
</protein>